<dbReference type="STRING" id="428990.SAMN06295987_10166"/>
<proteinExistence type="predicted"/>
<keyword evidence="2" id="KW-1133">Transmembrane helix</keyword>
<keyword evidence="2" id="KW-0472">Membrane</keyword>
<dbReference type="Proteomes" id="UP000190989">
    <property type="component" value="Unassembled WGS sequence"/>
</dbReference>
<dbReference type="AlphaFoldDB" id="A0A1U6GRC7"/>
<sequence length="443" mass="48240">MSSARLNQDDARLLAAADTVRGALEGSRSDRLLRLFDYLLTKTMAGETPSEQTIASEAFADENFLDTGQDANVRVYVHRLRKALDSAFAEISGPRLYIPVGEYRICLSDEGDGEVTGQPQPESGVTVRGGPRYRRVAAMVAAALVCVIAGWWWLNRSTPPLAQTQVWQAFDQSERPLVVVVGDYYLFAQLDSPGGTPDAGPQLVWDKEVPTREDLTILQMLDPAHAHSIVDYNQQFVSGGSIQALSAVRADINQLPSLRRRSTRLVAASQLTPEMLKASDIIYVGQFNGMPPLLKDPLGQASGFRIESGFEGLTDAASSKRYQSDGMVLTDERIARRDYAYLASVPGPADNRLLVIAGVGDAGLKEAAQLVGNLDQLERLVANPAKLRSGFEALYRVRTIEHVNVGATPVLDRPLKSGEIWDSSGNVAPYRPFDTKADSPAPE</sequence>
<keyword evidence="4" id="KW-1185">Reference proteome</keyword>
<gene>
    <name evidence="3" type="ORF">SAMN06295987_10166</name>
</gene>
<accession>A0A1U6GRC7</accession>
<evidence type="ECO:0008006" key="5">
    <source>
        <dbReference type="Google" id="ProtNLM"/>
    </source>
</evidence>
<evidence type="ECO:0000313" key="3">
    <source>
        <dbReference type="EMBL" id="SLJ86082.1"/>
    </source>
</evidence>
<reference evidence="4" key="1">
    <citation type="submission" date="2017-02" db="EMBL/GenBank/DDBJ databases">
        <authorList>
            <person name="Varghese N."/>
            <person name="Submissions S."/>
        </authorList>
    </citation>
    <scope>NUCLEOTIDE SEQUENCE [LARGE SCALE GENOMIC DNA]</scope>
    <source>
        <strain evidence="4">SM117</strain>
    </source>
</reference>
<feature type="transmembrane region" description="Helical" evidence="2">
    <location>
        <begin position="136"/>
        <end position="154"/>
    </location>
</feature>
<keyword evidence="2" id="KW-0812">Transmembrane</keyword>
<feature type="region of interest" description="Disordered" evidence="1">
    <location>
        <begin position="422"/>
        <end position="443"/>
    </location>
</feature>
<protein>
    <recommendedName>
        <fullName evidence="5">Transcriptional regulatory protein, C terminal</fullName>
    </recommendedName>
</protein>
<evidence type="ECO:0000313" key="4">
    <source>
        <dbReference type="Proteomes" id="UP000190989"/>
    </source>
</evidence>
<evidence type="ECO:0000256" key="2">
    <source>
        <dbReference type="SAM" id="Phobius"/>
    </source>
</evidence>
<organism evidence="3 4">
    <name type="scientific">Novosphingobium mathurense</name>
    <dbReference type="NCBI Taxonomy" id="428990"/>
    <lineage>
        <taxon>Bacteria</taxon>
        <taxon>Pseudomonadati</taxon>
        <taxon>Pseudomonadota</taxon>
        <taxon>Alphaproteobacteria</taxon>
        <taxon>Sphingomonadales</taxon>
        <taxon>Sphingomonadaceae</taxon>
        <taxon>Novosphingobium</taxon>
    </lineage>
</organism>
<evidence type="ECO:0000256" key="1">
    <source>
        <dbReference type="SAM" id="MobiDB-lite"/>
    </source>
</evidence>
<dbReference type="EMBL" id="FVZE01000001">
    <property type="protein sequence ID" value="SLJ86082.1"/>
    <property type="molecule type" value="Genomic_DNA"/>
</dbReference>
<name>A0A1U6GRC7_9SPHN</name>